<accession>A0A0P1EAM0</accession>
<sequence length="218" mass="25157">MNKPFELLSMDREHWQQRLTGLEKHLGYKHGFKLLFSPWRLLGTAHTLFLSLNPGGDPSDGKEPLRIASDERGCSYTIPGMNHKPIAHQYVRLCELIGQDPEDVLAATLMPFRTDDWDRKRDEVNIAITRDFWSLVVNNGRIKKVIAVSDTVEKEILKLTGARLQAEIPANWAKVKIRRYRNNDGLTVYALPHLSRFKLLSRNESIQQLIKLFELDQN</sequence>
<evidence type="ECO:0000313" key="1">
    <source>
        <dbReference type="EMBL" id="CUH46405.1"/>
    </source>
</evidence>
<dbReference type="EMBL" id="CYPU01000011">
    <property type="protein sequence ID" value="CUH46405.1"/>
    <property type="molecule type" value="Genomic_DNA"/>
</dbReference>
<dbReference type="RefSeq" id="WP_058276203.1">
    <property type="nucleotide sequence ID" value="NZ_CYPU01000011.1"/>
</dbReference>
<dbReference type="GeneID" id="55491876"/>
<dbReference type="AlphaFoldDB" id="A0A0P1EAM0"/>
<name>A0A0P1EAM0_9RHOB</name>
<protein>
    <submittedName>
        <fullName evidence="1">Uncharacterized protein</fullName>
    </submittedName>
</protein>
<organism evidence="1 2">
    <name type="scientific">Ruegeria atlantica</name>
    <dbReference type="NCBI Taxonomy" id="81569"/>
    <lineage>
        <taxon>Bacteria</taxon>
        <taxon>Pseudomonadati</taxon>
        <taxon>Pseudomonadota</taxon>
        <taxon>Alphaproteobacteria</taxon>
        <taxon>Rhodobacterales</taxon>
        <taxon>Roseobacteraceae</taxon>
        <taxon>Ruegeria</taxon>
    </lineage>
</organism>
<dbReference type="OrthoDB" id="7605307at2"/>
<evidence type="ECO:0000313" key="2">
    <source>
        <dbReference type="Proteomes" id="UP000050783"/>
    </source>
</evidence>
<gene>
    <name evidence="1" type="ORF">RUA4292_00571</name>
</gene>
<proteinExistence type="predicted"/>
<reference evidence="1 2" key="1">
    <citation type="submission" date="2015-09" db="EMBL/GenBank/DDBJ databases">
        <authorList>
            <consortium name="Swine Surveillance"/>
        </authorList>
    </citation>
    <scope>NUCLEOTIDE SEQUENCE [LARGE SCALE GENOMIC DNA]</scope>
    <source>
        <strain evidence="1 2">CECT 4292</strain>
    </source>
</reference>
<dbReference type="Proteomes" id="UP000050783">
    <property type="component" value="Unassembled WGS sequence"/>
</dbReference>